<dbReference type="AlphaFoldDB" id="A0A099J2Q0"/>
<reference evidence="4 6" key="2">
    <citation type="submission" date="2020-08" db="EMBL/GenBank/DDBJ databases">
        <title>Sequencing the genomes of 1000 actinobacteria strains.</title>
        <authorList>
            <person name="Klenk H.-P."/>
        </authorList>
    </citation>
    <scope>NUCLEOTIDE SEQUENCE [LARGE SCALE GENOMIC DNA]</scope>
    <source>
        <strain evidence="4 6">DSM 21065</strain>
    </source>
</reference>
<keyword evidence="1" id="KW-0472">Membrane</keyword>
<keyword evidence="1" id="KW-0812">Transmembrane</keyword>
<feature type="transmembrane region" description="Helical" evidence="1">
    <location>
        <begin position="148"/>
        <end position="175"/>
    </location>
</feature>
<dbReference type="Pfam" id="PF26137">
    <property type="entry name" value="Toxin_SdpC"/>
    <property type="match status" value="1"/>
</dbReference>
<comment type="caution">
    <text evidence="3">The sequence shown here is derived from an EMBL/GenBank/DDBJ whole genome shotgun (WGS) entry which is preliminary data.</text>
</comment>
<evidence type="ECO:0000313" key="4">
    <source>
        <dbReference type="EMBL" id="MBB5640440.1"/>
    </source>
</evidence>
<dbReference type="Proteomes" id="UP000029864">
    <property type="component" value="Unassembled WGS sequence"/>
</dbReference>
<evidence type="ECO:0000256" key="2">
    <source>
        <dbReference type="SAM" id="SignalP"/>
    </source>
</evidence>
<proteinExistence type="predicted"/>
<gene>
    <name evidence="4" type="ORF">BJ997_000988</name>
    <name evidence="3" type="ORF">GY21_20225</name>
</gene>
<keyword evidence="5" id="KW-1185">Reference proteome</keyword>
<dbReference type="InterPro" id="IPR023888">
    <property type="entry name" value="SdpC-like"/>
</dbReference>
<reference evidence="3 5" key="1">
    <citation type="submission" date="2014-08" db="EMBL/GenBank/DDBJ databases">
        <authorList>
            <person name="Sisinthy S."/>
        </authorList>
    </citation>
    <scope>NUCLEOTIDE SEQUENCE [LARGE SCALE GENOMIC DNA]</scope>
    <source>
        <strain evidence="3 5">RuG17</strain>
    </source>
</reference>
<dbReference type="RefSeq" id="WP_035840441.1">
    <property type="nucleotide sequence ID" value="NZ_JACHBQ010000001.1"/>
</dbReference>
<keyword evidence="1" id="KW-1133">Transmembrane helix</keyword>
<accession>A0A099J2Q0</accession>
<evidence type="ECO:0000313" key="5">
    <source>
        <dbReference type="Proteomes" id="UP000029864"/>
    </source>
</evidence>
<sequence length="202" mass="20948">MGISVSATLVLAGTLTSTAVVAAEPAPISAAPAAVIMKKDAHAPLDGETLFRAVVFGQGAAAERFSDLTKPVEKTEEINSEINRVVAAIDTADPAYFDNFADLAQSGNVLKVEEAFRITGPVLNSALTTLGYGTEANKDIVSPQCIQVILFAVAVLVYAAAGILQVAAVAVSVWYEPSDSSSRLSAPLSKDKWIAAATKALK</sequence>
<feature type="signal peptide" evidence="2">
    <location>
        <begin position="1"/>
        <end position="22"/>
    </location>
</feature>
<dbReference type="EMBL" id="JACHBQ010000001">
    <property type="protein sequence ID" value="MBB5640440.1"/>
    <property type="molecule type" value="Genomic_DNA"/>
</dbReference>
<dbReference type="OrthoDB" id="2928270at2"/>
<protein>
    <submittedName>
        <fullName evidence="4">SdpC family antimicrobial peptide</fullName>
    </submittedName>
</protein>
<name>A0A099J2Q0_9MICO</name>
<organism evidence="3 5">
    <name type="scientific">Cryobacterium roopkundense</name>
    <dbReference type="NCBI Taxonomy" id="1001240"/>
    <lineage>
        <taxon>Bacteria</taxon>
        <taxon>Bacillati</taxon>
        <taxon>Actinomycetota</taxon>
        <taxon>Actinomycetes</taxon>
        <taxon>Micrococcales</taxon>
        <taxon>Microbacteriaceae</taxon>
        <taxon>Cryobacterium</taxon>
    </lineage>
</organism>
<dbReference type="Proteomes" id="UP000561726">
    <property type="component" value="Unassembled WGS sequence"/>
</dbReference>
<dbReference type="EMBL" id="JPXF01000143">
    <property type="protein sequence ID" value="KGJ71723.1"/>
    <property type="molecule type" value="Genomic_DNA"/>
</dbReference>
<evidence type="ECO:0000313" key="6">
    <source>
        <dbReference type="Proteomes" id="UP000561726"/>
    </source>
</evidence>
<keyword evidence="2" id="KW-0732">Signal</keyword>
<evidence type="ECO:0000313" key="3">
    <source>
        <dbReference type="EMBL" id="KGJ71723.1"/>
    </source>
</evidence>
<feature type="chain" id="PRO_5035986829" evidence="2">
    <location>
        <begin position="23"/>
        <end position="202"/>
    </location>
</feature>
<evidence type="ECO:0000256" key="1">
    <source>
        <dbReference type="SAM" id="Phobius"/>
    </source>
</evidence>